<proteinExistence type="predicted"/>
<dbReference type="OrthoDB" id="8146150at2"/>
<keyword evidence="2" id="KW-1185">Reference proteome</keyword>
<sequence length="279" mass="32745">MTTISQARKALQPVLAHNPDLVLMGRFLIIKPVHHMLKGIFLDRSSIKNQFVTSTSVRLFAGPWTSMRGERFHGFFITQKELEKLIFFAASDRVINHNDHPDAAEKVRVTSEIRKAVYSFNKDYRSPEHWDNCVRMEWVRWDIADPASIRLMCEMIEDEVLPDLRKIVSFDDFVTFADTLGWADHFPYRTSAFERMFVATAEGDFEKARALWDSNEQDPDYFQTKELENFMARMPNFHPALLAGDRAALAKIFHDWEEQSVKTYEIEKYWERTPFPLEL</sequence>
<dbReference type="AlphaFoldDB" id="A0A2N9W3Y0"/>
<reference evidence="1 2" key="1">
    <citation type="journal article" date="2017" name="Int J Environ Stud">
        <title>Does the Miocene-Pliocene relict legume Oxytropis triphylla form nitrogen-fixing nodules with a combination of bacterial strains?</title>
        <authorList>
            <person name="Safronova V."/>
            <person name="Belimov A."/>
            <person name="Sazanova A."/>
            <person name="Kuznetsova I."/>
            <person name="Popova J."/>
            <person name="Andronov E."/>
            <person name="Verkhozina A."/>
            <person name="Tikhonovich I."/>
        </authorList>
    </citation>
    <scope>NUCLEOTIDE SEQUENCE [LARGE SCALE GENOMIC DNA]</scope>
    <source>
        <strain evidence="1 2">Tri-38</strain>
    </source>
</reference>
<dbReference type="RefSeq" id="WP_099999400.1">
    <property type="nucleotide sequence ID" value="NZ_CP017940.1"/>
</dbReference>
<name>A0A2N9W3Y0_9HYPH</name>
<accession>A0A2N9W3Y0</accession>
<gene>
    <name evidence="1" type="ORF">B5P45_01185</name>
</gene>
<organism evidence="1 2">
    <name type="scientific">Phyllobacterium zundukense</name>
    <dbReference type="NCBI Taxonomy" id="1867719"/>
    <lineage>
        <taxon>Bacteria</taxon>
        <taxon>Pseudomonadati</taxon>
        <taxon>Pseudomonadota</taxon>
        <taxon>Alphaproteobacteria</taxon>
        <taxon>Hyphomicrobiales</taxon>
        <taxon>Phyllobacteriaceae</taxon>
        <taxon>Phyllobacterium</taxon>
    </lineage>
</organism>
<evidence type="ECO:0000313" key="1">
    <source>
        <dbReference type="EMBL" id="PIO46448.1"/>
    </source>
</evidence>
<evidence type="ECO:0000313" key="2">
    <source>
        <dbReference type="Proteomes" id="UP000232163"/>
    </source>
</evidence>
<dbReference type="EMBL" id="MZMT01000003">
    <property type="protein sequence ID" value="PIO46448.1"/>
    <property type="molecule type" value="Genomic_DNA"/>
</dbReference>
<dbReference type="KEGG" id="pht:BLM14_10880"/>
<comment type="caution">
    <text evidence="1">The sequence shown here is derived from an EMBL/GenBank/DDBJ whole genome shotgun (WGS) entry which is preliminary data.</text>
</comment>
<protein>
    <submittedName>
        <fullName evidence="1">Uncharacterized protein</fullName>
    </submittedName>
</protein>
<dbReference type="Proteomes" id="UP000232163">
    <property type="component" value="Unassembled WGS sequence"/>
</dbReference>